<evidence type="ECO:0000256" key="2">
    <source>
        <dbReference type="RuleBase" id="RU003695"/>
    </source>
</evidence>
<feature type="compositionally biased region" description="Gly residues" evidence="3">
    <location>
        <begin position="205"/>
        <end position="219"/>
    </location>
</feature>
<dbReference type="PROSITE" id="PS00213">
    <property type="entry name" value="LIPOCALIN"/>
    <property type="match status" value="1"/>
</dbReference>
<evidence type="ECO:0000256" key="4">
    <source>
        <dbReference type="SAM" id="SignalP"/>
    </source>
</evidence>
<dbReference type="SUPFAM" id="SSF50814">
    <property type="entry name" value="Lipocalins"/>
    <property type="match status" value="1"/>
</dbReference>
<dbReference type="Proteomes" id="UP000515202">
    <property type="component" value="Unplaced"/>
</dbReference>
<feature type="domain" description="Lipocalin/cytosolic fatty-acid binding" evidence="5">
    <location>
        <begin position="33"/>
        <end position="160"/>
    </location>
</feature>
<name>A0A6P6CXG4_PTEVA</name>
<dbReference type="OrthoDB" id="9574594at2759"/>
<dbReference type="RefSeq" id="XP_023392226.1">
    <property type="nucleotide sequence ID" value="XM_023536458.1"/>
</dbReference>
<gene>
    <name evidence="7" type="primary">LCN6</name>
</gene>
<sequence length="219" mass="23770">MRAVLLTALLAVALGPGAQAVKLGRLDPQKLLGPWYVLAVASSEKGFAVEKATKSVEGVVVTLTPEDKLRVLSSRHRLERCDLSVVELLRQNSGWVFENPSLGVLEYRVLGTDFQAYAVVFTQLELGDEAFSTVELYSRTERASQEAMERFTKWSQGLGFLSQQRAQLQTDRECRRGPLVTPRAVLGPRGPSLTPGSLGDPSGLGESGRTGGPRGVTYP</sequence>
<dbReference type="InterPro" id="IPR000566">
    <property type="entry name" value="Lipocln_cytosolic_FA-bd_dom"/>
</dbReference>
<proteinExistence type="inferred from homology"/>
<dbReference type="InterPro" id="IPR002345">
    <property type="entry name" value="Lipocalin"/>
</dbReference>
<dbReference type="GO" id="GO:0036094">
    <property type="term" value="F:small molecule binding"/>
    <property type="evidence" value="ECO:0007669"/>
    <property type="project" value="InterPro"/>
</dbReference>
<dbReference type="InterPro" id="IPR012674">
    <property type="entry name" value="Calycin"/>
</dbReference>
<feature type="region of interest" description="Disordered" evidence="3">
    <location>
        <begin position="171"/>
        <end position="219"/>
    </location>
</feature>
<dbReference type="Pfam" id="PF00061">
    <property type="entry name" value="Lipocalin"/>
    <property type="match status" value="1"/>
</dbReference>
<evidence type="ECO:0000313" key="6">
    <source>
        <dbReference type="Proteomes" id="UP000515202"/>
    </source>
</evidence>
<dbReference type="Gene3D" id="2.40.128.20">
    <property type="match status" value="1"/>
</dbReference>
<dbReference type="PRINTS" id="PR00179">
    <property type="entry name" value="LIPOCALIN"/>
</dbReference>
<feature type="signal peptide" evidence="4">
    <location>
        <begin position="1"/>
        <end position="20"/>
    </location>
</feature>
<keyword evidence="4" id="KW-0732">Signal</keyword>
<protein>
    <submittedName>
        <fullName evidence="7">Epididymal-specific lipocalin-6</fullName>
    </submittedName>
</protein>
<reference evidence="7" key="1">
    <citation type="submission" date="2025-08" db="UniProtKB">
        <authorList>
            <consortium name="RefSeq"/>
        </authorList>
    </citation>
    <scope>IDENTIFICATION</scope>
    <source>
        <tissue evidence="7">Kidney</tissue>
    </source>
</reference>
<dbReference type="GeneID" id="105298622"/>
<keyword evidence="6" id="KW-1185">Reference proteome</keyword>
<evidence type="ECO:0000256" key="3">
    <source>
        <dbReference type="SAM" id="MobiDB-lite"/>
    </source>
</evidence>
<organism evidence="6 7">
    <name type="scientific">Pteropus vampyrus</name>
    <name type="common">Large flying fox</name>
    <dbReference type="NCBI Taxonomy" id="132908"/>
    <lineage>
        <taxon>Eukaryota</taxon>
        <taxon>Metazoa</taxon>
        <taxon>Chordata</taxon>
        <taxon>Craniata</taxon>
        <taxon>Vertebrata</taxon>
        <taxon>Euteleostomi</taxon>
        <taxon>Mammalia</taxon>
        <taxon>Eutheria</taxon>
        <taxon>Laurasiatheria</taxon>
        <taxon>Chiroptera</taxon>
        <taxon>Yinpterochiroptera</taxon>
        <taxon>Pteropodoidea</taxon>
        <taxon>Pteropodidae</taxon>
        <taxon>Pteropodinae</taxon>
        <taxon>Pteropus</taxon>
    </lineage>
</organism>
<dbReference type="InterPro" id="IPR022272">
    <property type="entry name" value="Lipocalin_CS"/>
</dbReference>
<dbReference type="AlphaFoldDB" id="A0A6P6CXG4"/>
<accession>A0A6P6CXG4</accession>
<comment type="similarity">
    <text evidence="1 2">Belongs to the calycin superfamily. Lipocalin family.</text>
</comment>
<dbReference type="CTD" id="158062"/>
<dbReference type="KEGG" id="pvp:105298622"/>
<evidence type="ECO:0000256" key="1">
    <source>
        <dbReference type="ARBA" id="ARBA00006889"/>
    </source>
</evidence>
<evidence type="ECO:0000313" key="7">
    <source>
        <dbReference type="RefSeq" id="XP_023392226.1"/>
    </source>
</evidence>
<dbReference type="PANTHER" id="PTHR11430:SF10">
    <property type="entry name" value="EPIDIDYMAL-SPECIFIC LIPOCALIN-6"/>
    <property type="match status" value="1"/>
</dbReference>
<evidence type="ECO:0000259" key="5">
    <source>
        <dbReference type="Pfam" id="PF00061"/>
    </source>
</evidence>
<feature type="chain" id="PRO_5027843060" evidence="4">
    <location>
        <begin position="21"/>
        <end position="219"/>
    </location>
</feature>
<dbReference type="PANTHER" id="PTHR11430">
    <property type="entry name" value="LIPOCALIN"/>
    <property type="match status" value="1"/>
</dbReference>